<dbReference type="SMART" id="SM00205">
    <property type="entry name" value="THN"/>
    <property type="match status" value="1"/>
</dbReference>
<keyword evidence="3" id="KW-1185">Reference proteome</keyword>
<dbReference type="Proteomes" id="UP001497457">
    <property type="component" value="Chromosome 10rd"/>
</dbReference>
<gene>
    <name evidence="2" type="ORF">URODEC1_LOCUS3433</name>
</gene>
<accession>A0ABC8VH28</accession>
<proteinExistence type="predicted"/>
<dbReference type="SUPFAM" id="SSF49870">
    <property type="entry name" value="Osmotin, thaumatin-like protein"/>
    <property type="match status" value="1"/>
</dbReference>
<dbReference type="InterPro" id="IPR037176">
    <property type="entry name" value="Osmotin/thaumatin-like_sf"/>
</dbReference>
<evidence type="ECO:0008006" key="4">
    <source>
        <dbReference type="Google" id="ProtNLM"/>
    </source>
</evidence>
<dbReference type="PROSITE" id="PS51367">
    <property type="entry name" value="THAUMATIN_2"/>
    <property type="match status" value="1"/>
</dbReference>
<feature type="chain" id="PRO_5044852651" description="Thaumatin-like protein" evidence="1">
    <location>
        <begin position="24"/>
        <end position="155"/>
    </location>
</feature>
<keyword evidence="1" id="KW-0732">Signal</keyword>
<dbReference type="Pfam" id="PF00314">
    <property type="entry name" value="Thaumatin"/>
    <property type="match status" value="1"/>
</dbReference>
<evidence type="ECO:0000313" key="3">
    <source>
        <dbReference type="Proteomes" id="UP001497457"/>
    </source>
</evidence>
<evidence type="ECO:0000256" key="1">
    <source>
        <dbReference type="SAM" id="SignalP"/>
    </source>
</evidence>
<dbReference type="Gene3D" id="2.60.110.10">
    <property type="entry name" value="Thaumatin"/>
    <property type="match status" value="2"/>
</dbReference>
<dbReference type="AlphaFoldDB" id="A0ABC8VH28"/>
<organism evidence="2 3">
    <name type="scientific">Urochloa decumbens</name>
    <dbReference type="NCBI Taxonomy" id="240449"/>
    <lineage>
        <taxon>Eukaryota</taxon>
        <taxon>Viridiplantae</taxon>
        <taxon>Streptophyta</taxon>
        <taxon>Embryophyta</taxon>
        <taxon>Tracheophyta</taxon>
        <taxon>Spermatophyta</taxon>
        <taxon>Magnoliopsida</taxon>
        <taxon>Liliopsida</taxon>
        <taxon>Poales</taxon>
        <taxon>Poaceae</taxon>
        <taxon>PACMAD clade</taxon>
        <taxon>Panicoideae</taxon>
        <taxon>Panicodae</taxon>
        <taxon>Paniceae</taxon>
        <taxon>Melinidinae</taxon>
        <taxon>Urochloa</taxon>
    </lineage>
</organism>
<reference evidence="2" key="1">
    <citation type="submission" date="2024-10" db="EMBL/GenBank/DDBJ databases">
        <authorList>
            <person name="Ryan C."/>
        </authorList>
    </citation>
    <scope>NUCLEOTIDE SEQUENCE [LARGE SCALE GENOMIC DNA]</scope>
</reference>
<sequence>MASPAVCSVLLILAAFAAASARAATFTITNNCGYTARHGQSMCPPAPAAGSGAVPAAPSTEGAATATAPTVPALSCTVSGQPPATLAEYTIGGDQDYYNISVVNGYNLPMAFSCSTGVGLVCREPNCPDAYQYPTDDKKTHACSTNSNYQITFCP</sequence>
<dbReference type="InterPro" id="IPR001938">
    <property type="entry name" value="Thaumatin"/>
</dbReference>
<dbReference type="PIRSF" id="PIRSF002703">
    <property type="entry name" value="Thaumatin"/>
    <property type="match status" value="1"/>
</dbReference>
<name>A0ABC8VH28_9POAL</name>
<evidence type="ECO:0000313" key="2">
    <source>
        <dbReference type="EMBL" id="CAL4890756.1"/>
    </source>
</evidence>
<protein>
    <recommendedName>
        <fullName evidence="4">Thaumatin-like protein</fullName>
    </recommendedName>
</protein>
<dbReference type="PANTHER" id="PTHR31048">
    <property type="entry name" value="OS03G0233200 PROTEIN"/>
    <property type="match status" value="1"/>
</dbReference>
<feature type="signal peptide" evidence="1">
    <location>
        <begin position="1"/>
        <end position="23"/>
    </location>
</feature>
<dbReference type="EMBL" id="OZ075120">
    <property type="protein sequence ID" value="CAL4890756.1"/>
    <property type="molecule type" value="Genomic_DNA"/>
</dbReference>